<feature type="compositionally biased region" description="Basic residues" evidence="2">
    <location>
        <begin position="277"/>
        <end position="287"/>
    </location>
</feature>
<evidence type="ECO:0000259" key="3">
    <source>
        <dbReference type="PROSITE" id="PS50157"/>
    </source>
</evidence>
<dbReference type="InterPro" id="IPR013087">
    <property type="entry name" value="Znf_C2H2_type"/>
</dbReference>
<feature type="compositionally biased region" description="Polar residues" evidence="2">
    <location>
        <begin position="9"/>
        <end position="23"/>
    </location>
</feature>
<dbReference type="EMBL" id="CAJHJT010000012">
    <property type="protein sequence ID" value="CAD6999167.1"/>
    <property type="molecule type" value="Genomic_DNA"/>
</dbReference>
<dbReference type="Proteomes" id="UP000606786">
    <property type="component" value="Unassembled WGS sequence"/>
</dbReference>
<keyword evidence="1" id="KW-0863">Zinc-finger</keyword>
<feature type="compositionally biased region" description="Low complexity" evidence="2">
    <location>
        <begin position="176"/>
        <end position="191"/>
    </location>
</feature>
<gene>
    <name evidence="4" type="ORF">CCAP1982_LOCUS7704</name>
</gene>
<proteinExistence type="predicted"/>
<keyword evidence="5" id="KW-1185">Reference proteome</keyword>
<dbReference type="PROSITE" id="PS00028">
    <property type="entry name" value="ZINC_FINGER_C2H2_1"/>
    <property type="match status" value="1"/>
</dbReference>
<keyword evidence="1" id="KW-0479">Metal-binding</keyword>
<evidence type="ECO:0000313" key="4">
    <source>
        <dbReference type="EMBL" id="CAD6999167.1"/>
    </source>
</evidence>
<keyword evidence="1" id="KW-0862">Zinc</keyword>
<feature type="compositionally biased region" description="Low complexity" evidence="2">
    <location>
        <begin position="251"/>
        <end position="272"/>
    </location>
</feature>
<evidence type="ECO:0000256" key="1">
    <source>
        <dbReference type="PROSITE-ProRule" id="PRU00042"/>
    </source>
</evidence>
<feature type="region of interest" description="Disordered" evidence="2">
    <location>
        <begin position="1"/>
        <end position="86"/>
    </location>
</feature>
<dbReference type="OrthoDB" id="654211at2759"/>
<feature type="region of interest" description="Disordered" evidence="2">
    <location>
        <begin position="374"/>
        <end position="413"/>
    </location>
</feature>
<protein>
    <submittedName>
        <fullName evidence="4">(Mediterranean fruit fly) hypothetical protein</fullName>
    </submittedName>
</protein>
<feature type="domain" description="C2H2-type" evidence="3">
    <location>
        <begin position="350"/>
        <end position="378"/>
    </location>
</feature>
<dbReference type="AlphaFoldDB" id="A0A811UMZ1"/>
<reference evidence="4" key="1">
    <citation type="submission" date="2020-11" db="EMBL/GenBank/DDBJ databases">
        <authorList>
            <person name="Whitehead M."/>
        </authorList>
    </citation>
    <scope>NUCLEOTIDE SEQUENCE</scope>
    <source>
        <strain evidence="4">EGII</strain>
    </source>
</reference>
<feature type="region of interest" description="Disordered" evidence="2">
    <location>
        <begin position="149"/>
        <end position="287"/>
    </location>
</feature>
<dbReference type="PROSITE" id="PS50157">
    <property type="entry name" value="ZINC_FINGER_C2H2_2"/>
    <property type="match status" value="1"/>
</dbReference>
<dbReference type="GO" id="GO:0008270">
    <property type="term" value="F:zinc ion binding"/>
    <property type="evidence" value="ECO:0007669"/>
    <property type="project" value="UniProtKB-KW"/>
</dbReference>
<accession>A0A811UMZ1</accession>
<feature type="compositionally biased region" description="Low complexity" evidence="2">
    <location>
        <begin position="61"/>
        <end position="76"/>
    </location>
</feature>
<comment type="caution">
    <text evidence="4">The sequence shown here is derived from an EMBL/GenBank/DDBJ whole genome shotgun (WGS) entry which is preliminary data.</text>
</comment>
<sequence>MDDQRGCGTITSLSNNSNFAHNYQQQLQQHLQQQQQQQQQQRSKSHIRQRQHSTGEEDDNTPSSSSTSSNSDSSSPLKDSAGGRQYASSCKTTITNNSSSSSSSCGISEQRKAMSAFLSENFDLQATPEGVIEMLAAAAAVNNNNKRKYQQIQQRLSNDEDQENQEQLIRSPPAYNNKENNSVNHHNTNRNQSMPIAMEGPQERQQLAESQPLQEQPSTSQRKQKLSETEEYIDCSDDADSSTRVRYTDGTHATTATTTNNHIVPITQSSNNSDKRSSRKQAQPKKIRAPPEVIVAMLRDKYLNRMVDQKLSCRTCANDKQRAAVMLVFNYHTKGSLALHQCWRHRKEVLHCPSCQCAFKRRSSLILHKRREHRNVKFNKRRGAERVSKQLKQQQQQQQQEKRSMKVLMPLVG</sequence>
<evidence type="ECO:0000256" key="2">
    <source>
        <dbReference type="SAM" id="MobiDB-lite"/>
    </source>
</evidence>
<feature type="compositionally biased region" description="Low complexity" evidence="2">
    <location>
        <begin position="24"/>
        <end position="42"/>
    </location>
</feature>
<feature type="compositionally biased region" description="Polar residues" evidence="2">
    <location>
        <begin position="203"/>
        <end position="221"/>
    </location>
</feature>
<organism evidence="4 5">
    <name type="scientific">Ceratitis capitata</name>
    <name type="common">Mediterranean fruit fly</name>
    <name type="synonym">Tephritis capitata</name>
    <dbReference type="NCBI Taxonomy" id="7213"/>
    <lineage>
        <taxon>Eukaryota</taxon>
        <taxon>Metazoa</taxon>
        <taxon>Ecdysozoa</taxon>
        <taxon>Arthropoda</taxon>
        <taxon>Hexapoda</taxon>
        <taxon>Insecta</taxon>
        <taxon>Pterygota</taxon>
        <taxon>Neoptera</taxon>
        <taxon>Endopterygota</taxon>
        <taxon>Diptera</taxon>
        <taxon>Brachycera</taxon>
        <taxon>Muscomorpha</taxon>
        <taxon>Tephritoidea</taxon>
        <taxon>Tephritidae</taxon>
        <taxon>Ceratitis</taxon>
        <taxon>Ceratitis</taxon>
    </lineage>
</organism>
<evidence type="ECO:0000313" key="5">
    <source>
        <dbReference type="Proteomes" id="UP000606786"/>
    </source>
</evidence>
<name>A0A811UMZ1_CERCA</name>
<feature type="compositionally biased region" description="Acidic residues" evidence="2">
    <location>
        <begin position="229"/>
        <end position="240"/>
    </location>
</feature>